<keyword evidence="3" id="KW-0131">Cell cycle</keyword>
<dbReference type="GO" id="GO:0051301">
    <property type="term" value="P:cell division"/>
    <property type="evidence" value="ECO:0007669"/>
    <property type="project" value="UniProtKB-KW"/>
</dbReference>
<keyword evidence="2" id="KW-0812">Transmembrane</keyword>
<keyword evidence="2" id="KW-0472">Membrane</keyword>
<dbReference type="Proteomes" id="UP000724672">
    <property type="component" value="Unassembled WGS sequence"/>
</dbReference>
<name>A0A942V577_9FIRM</name>
<accession>A0A942V577</accession>
<evidence type="ECO:0000256" key="1">
    <source>
        <dbReference type="SAM" id="Coils"/>
    </source>
</evidence>
<dbReference type="AlphaFoldDB" id="A0A942V577"/>
<gene>
    <name evidence="3" type="ORF">GOQ27_16560</name>
</gene>
<keyword evidence="2" id="KW-1133">Transmembrane helix</keyword>
<dbReference type="EMBL" id="WSFT01000053">
    <property type="protein sequence ID" value="MBS4540092.1"/>
    <property type="molecule type" value="Genomic_DNA"/>
</dbReference>
<keyword evidence="4" id="KW-1185">Reference proteome</keyword>
<sequence>MVVARKEFQNYEYKEEKIKKPQRNKKPKKNNTLIKLKLFLYASGLLTIAIVVLLRFAHISKLQYDFSSLQTEVTNLEKEKQNITINLERVKDSRWIEEVAISSLNMNYPSENQKVYIDVNEGSTIALANTTEENLQNTAENNNLIGKIINNIVN</sequence>
<comment type="caution">
    <text evidence="3">The sequence shown here is derived from an EMBL/GenBank/DDBJ whole genome shotgun (WGS) entry which is preliminary data.</text>
</comment>
<evidence type="ECO:0000256" key="2">
    <source>
        <dbReference type="SAM" id="Phobius"/>
    </source>
</evidence>
<reference evidence="3" key="1">
    <citation type="submission" date="2019-12" db="EMBL/GenBank/DDBJ databases">
        <title>Clostridiaceae gen. nov. sp. nov., isolated from sediment in Xinjiang, China.</title>
        <authorList>
            <person name="Zhang R."/>
        </authorList>
    </citation>
    <scope>NUCLEOTIDE SEQUENCE</scope>
    <source>
        <strain evidence="3">D2Q-11</strain>
    </source>
</reference>
<protein>
    <submittedName>
        <fullName evidence="3">Cell division protein FtsL</fullName>
    </submittedName>
</protein>
<dbReference type="RefSeq" id="WP_203367985.1">
    <property type="nucleotide sequence ID" value="NZ_WSFT01000053.1"/>
</dbReference>
<evidence type="ECO:0000313" key="4">
    <source>
        <dbReference type="Proteomes" id="UP000724672"/>
    </source>
</evidence>
<keyword evidence="3" id="KW-0132">Cell division</keyword>
<organism evidence="3 4">
    <name type="scientific">Anaeromonas frigoriresistens</name>
    <dbReference type="NCBI Taxonomy" id="2683708"/>
    <lineage>
        <taxon>Bacteria</taxon>
        <taxon>Bacillati</taxon>
        <taxon>Bacillota</taxon>
        <taxon>Tissierellia</taxon>
        <taxon>Tissierellales</taxon>
        <taxon>Thermohalobacteraceae</taxon>
        <taxon>Anaeromonas</taxon>
    </lineage>
</organism>
<feature type="transmembrane region" description="Helical" evidence="2">
    <location>
        <begin position="38"/>
        <end position="57"/>
    </location>
</feature>
<proteinExistence type="predicted"/>
<feature type="coiled-coil region" evidence="1">
    <location>
        <begin position="59"/>
        <end position="93"/>
    </location>
</feature>
<evidence type="ECO:0000313" key="3">
    <source>
        <dbReference type="EMBL" id="MBS4540092.1"/>
    </source>
</evidence>
<keyword evidence="1" id="KW-0175">Coiled coil</keyword>